<organism evidence="1 2">
    <name type="scientific">Piscinibacter koreensis</name>
    <dbReference type="NCBI Taxonomy" id="2742824"/>
    <lineage>
        <taxon>Bacteria</taxon>
        <taxon>Pseudomonadati</taxon>
        <taxon>Pseudomonadota</taxon>
        <taxon>Betaproteobacteria</taxon>
        <taxon>Burkholderiales</taxon>
        <taxon>Sphaerotilaceae</taxon>
        <taxon>Piscinibacter</taxon>
    </lineage>
</organism>
<keyword evidence="1" id="KW-0808">Transferase</keyword>
<dbReference type="AlphaFoldDB" id="A0A7Y6NJK1"/>
<dbReference type="RefSeq" id="WP_176065099.1">
    <property type="nucleotide sequence ID" value="NZ_JABWMJ010000001.1"/>
</dbReference>
<protein>
    <submittedName>
        <fullName evidence="1">Glycosyltransferase</fullName>
    </submittedName>
</protein>
<dbReference type="Pfam" id="PF13692">
    <property type="entry name" value="Glyco_trans_1_4"/>
    <property type="match status" value="1"/>
</dbReference>
<evidence type="ECO:0000313" key="2">
    <source>
        <dbReference type="Proteomes" id="UP000529637"/>
    </source>
</evidence>
<sequence>MTHLIVFSHLRWNFVFQRPQHLLSRLAKHYHVVVMEEPLRSEGPAHLEQSSPAENIDVLRPHTPVDAPGFHDDQLATLKTLLADYLEQNEIDDYAVWFYTPMALPLLADLTPRAVIYDCMDELSAFKNAPRQMRQREAALLRGAQLVLTGGHSLYEAKKGLNDNVLCLPSAVDAQHYAHANAVARAEPMARAEALQGAIPQPRLGFFGVIDERLDLDLVAAVADADPNWQVVMVGPVVKIDPASLPQRANLHYLGQQSYDVLPQLVAGWDVCLMPFALNESTRFISPTKTLEYMAADRPVVSTPIHDVKVMFGDVVAVCESTDAFIASCRKALAATPAERSERSAAMAASVARYSWDGTAETIRRAIDEALQDAATSRIAQSAEDLATVGSTTKLAAVAAG</sequence>
<gene>
    <name evidence="1" type="ORF">HQN59_00710</name>
</gene>
<reference evidence="1 2" key="1">
    <citation type="submission" date="2020-06" db="EMBL/GenBank/DDBJ databases">
        <title>Schlegella sp. ID0723 isolated from air conditioner.</title>
        <authorList>
            <person name="Kim D.Y."/>
            <person name="Kim D.-U."/>
        </authorList>
    </citation>
    <scope>NUCLEOTIDE SEQUENCE [LARGE SCALE GENOMIC DNA]</scope>
    <source>
        <strain evidence="1 2">ID0723</strain>
    </source>
</reference>
<name>A0A7Y6NJK1_9BURK</name>
<dbReference type="EMBL" id="JABWMJ010000001">
    <property type="protein sequence ID" value="NUZ04271.1"/>
    <property type="molecule type" value="Genomic_DNA"/>
</dbReference>
<dbReference type="GO" id="GO:0016740">
    <property type="term" value="F:transferase activity"/>
    <property type="evidence" value="ECO:0007669"/>
    <property type="project" value="UniProtKB-KW"/>
</dbReference>
<keyword evidence="2" id="KW-1185">Reference proteome</keyword>
<proteinExistence type="predicted"/>
<dbReference type="Proteomes" id="UP000529637">
    <property type="component" value="Unassembled WGS sequence"/>
</dbReference>
<dbReference type="Gene3D" id="3.40.50.2000">
    <property type="entry name" value="Glycogen Phosphorylase B"/>
    <property type="match status" value="1"/>
</dbReference>
<dbReference type="SUPFAM" id="SSF53756">
    <property type="entry name" value="UDP-Glycosyltransferase/glycogen phosphorylase"/>
    <property type="match status" value="1"/>
</dbReference>
<evidence type="ECO:0000313" key="1">
    <source>
        <dbReference type="EMBL" id="NUZ04271.1"/>
    </source>
</evidence>
<accession>A0A7Y6NJK1</accession>
<comment type="caution">
    <text evidence="1">The sequence shown here is derived from an EMBL/GenBank/DDBJ whole genome shotgun (WGS) entry which is preliminary data.</text>
</comment>